<dbReference type="Proteomes" id="UP000196239">
    <property type="component" value="Chromosome 1"/>
</dbReference>
<dbReference type="SUPFAM" id="SSF53098">
    <property type="entry name" value="Ribonuclease H-like"/>
    <property type="match status" value="1"/>
</dbReference>
<dbReference type="InterPro" id="IPR036397">
    <property type="entry name" value="RNaseH_sf"/>
</dbReference>
<protein>
    <recommendedName>
        <fullName evidence="1">Piwi domain-containing protein</fullName>
    </recommendedName>
</protein>
<proteinExistence type="predicted"/>
<dbReference type="Gene3D" id="3.30.420.10">
    <property type="entry name" value="Ribonuclease H-like superfamily/Ribonuclease H"/>
    <property type="match status" value="1"/>
</dbReference>
<dbReference type="KEGG" id="ndv:NDEV_1880"/>
<dbReference type="EMBL" id="LN890280">
    <property type="protein sequence ID" value="CUR52642.1"/>
    <property type="molecule type" value="Genomic_DNA"/>
</dbReference>
<organism evidence="2 3">
    <name type="scientific">Nitrosotalea devaniterrae</name>
    <dbReference type="NCBI Taxonomy" id="1078905"/>
    <lineage>
        <taxon>Archaea</taxon>
        <taxon>Nitrososphaerota</taxon>
        <taxon>Nitrososphaeria</taxon>
        <taxon>Nitrosotaleales</taxon>
        <taxon>Nitrosotaleaceae</taxon>
        <taxon>Nitrosotalea</taxon>
    </lineage>
</organism>
<keyword evidence="3" id="KW-1185">Reference proteome</keyword>
<evidence type="ECO:0000259" key="1">
    <source>
        <dbReference type="SMART" id="SM00950"/>
    </source>
</evidence>
<dbReference type="SMART" id="SM00950">
    <property type="entry name" value="Piwi"/>
    <property type="match status" value="1"/>
</dbReference>
<reference evidence="3" key="1">
    <citation type="submission" date="2015-10" db="EMBL/GenBank/DDBJ databases">
        <authorList>
            <person name="Lehtovirta-Morley L.E."/>
            <person name="Vieille C."/>
        </authorList>
    </citation>
    <scope>NUCLEOTIDE SEQUENCE [LARGE SCALE GENOMIC DNA]</scope>
</reference>
<dbReference type="CDD" id="cd04659">
    <property type="entry name" value="Piwi_piwi-like_ProArk"/>
    <property type="match status" value="1"/>
</dbReference>
<sequence>MTESKHVSLQSRKKFQSWYIPEPLLVFGDGKTHIDPKVGLTLYGPLRTDSGVPTPTSISVGIIGTGETLGQTKIFLQSLMKKVPSSNDNPFHHPPFPGFKDAFDCFLTLSDEFNETITTFDVKRAVEQPIFEKRVESAVKLFLDKIENISERVPKPNVVVCALPQDVVDSCVVKRTSTGIVKVKRPPKRGDLAETLKHHLTPDATGKKQVFLDNFEAEALKIIEKDIEVTNFWRALKAGGMAFGMPTQIVWPSTTQPKKIDGKQNRQDLATIAWNFSVALHYKGSGFPWTMTRMKIGTCYVGITFFKDLTDDENRMRTSMAQVFTYTGEGLVIRGDRFEWDKHQDRSPHLNEKGAEELLKKAIELYTNRIGQPPLRVVVHKSSKYWEDEKRGFESALKEIKMHDLVAIGERDIRFFRYGQFPPLRGTVIQLGKTNYLLYTRGFTPYLRTYPGAHVPLPLDILEHYGDSSPDVVLTEILALSKMNWNSADFSLAKPITLLFSKKVGEVMASLPESVNPRHEYLYYM</sequence>
<gene>
    <name evidence="2" type="ORF">NDEV_1880</name>
</gene>
<evidence type="ECO:0000313" key="3">
    <source>
        <dbReference type="Proteomes" id="UP000196239"/>
    </source>
</evidence>
<feature type="domain" description="Piwi" evidence="1">
    <location>
        <begin position="158"/>
        <end position="513"/>
    </location>
</feature>
<accession>A0A128A5N3</accession>
<name>A0A128A5N3_9ARCH</name>
<evidence type="ECO:0000313" key="2">
    <source>
        <dbReference type="EMBL" id="CUR52642.1"/>
    </source>
</evidence>
<dbReference type="InterPro" id="IPR003165">
    <property type="entry name" value="Piwi"/>
</dbReference>
<dbReference type="AlphaFoldDB" id="A0A128A5N3"/>
<dbReference type="InterPro" id="IPR012337">
    <property type="entry name" value="RNaseH-like_sf"/>
</dbReference>
<dbReference type="GO" id="GO:0003676">
    <property type="term" value="F:nucleic acid binding"/>
    <property type="evidence" value="ECO:0007669"/>
    <property type="project" value="InterPro"/>
</dbReference>